<dbReference type="OrthoDB" id="433124at2759"/>
<dbReference type="EMBL" id="LNFO01004094">
    <property type="protein sequence ID" value="KUF81615.1"/>
    <property type="molecule type" value="Genomic_DNA"/>
</dbReference>
<dbReference type="AlphaFoldDB" id="A0A0W8CC19"/>
<dbReference type="GO" id="GO:0016592">
    <property type="term" value="C:mediator complex"/>
    <property type="evidence" value="ECO:0007669"/>
    <property type="project" value="TreeGrafter"/>
</dbReference>
<reference evidence="2 3" key="1">
    <citation type="submission" date="2015-11" db="EMBL/GenBank/DDBJ databases">
        <title>Genomes and virulence difference between two physiological races of Phytophthora nicotianae.</title>
        <authorList>
            <person name="Liu H."/>
            <person name="Ma X."/>
            <person name="Yu H."/>
            <person name="Fang D."/>
            <person name="Li Y."/>
            <person name="Wang X."/>
            <person name="Wang W."/>
            <person name="Dong Y."/>
            <person name="Xiao B."/>
        </authorList>
    </citation>
    <scope>NUCLEOTIDE SEQUENCE [LARGE SCALE GENOMIC DNA]</scope>
    <source>
        <strain evidence="3">race 0</strain>
    </source>
</reference>
<dbReference type="GO" id="GO:0045944">
    <property type="term" value="P:positive regulation of transcription by RNA polymerase II"/>
    <property type="evidence" value="ECO:0007669"/>
    <property type="project" value="TreeGrafter"/>
</dbReference>
<protein>
    <submittedName>
        <fullName evidence="2">UXT protein</fullName>
    </submittedName>
</protein>
<dbReference type="Pfam" id="PF02996">
    <property type="entry name" value="Prefoldin"/>
    <property type="match status" value="1"/>
</dbReference>
<dbReference type="InterPro" id="IPR009053">
    <property type="entry name" value="Prefoldin"/>
</dbReference>
<comment type="caution">
    <text evidence="2">The sequence shown here is derived from an EMBL/GenBank/DDBJ whole genome shotgun (WGS) entry which is preliminary data.</text>
</comment>
<feature type="coiled-coil region" evidence="1">
    <location>
        <begin position="26"/>
        <end position="56"/>
    </location>
</feature>
<dbReference type="Proteomes" id="UP000052943">
    <property type="component" value="Unassembled WGS sequence"/>
</dbReference>
<dbReference type="Gene3D" id="1.10.287.370">
    <property type="match status" value="1"/>
</dbReference>
<dbReference type="GO" id="GO:0003712">
    <property type="term" value="F:transcription coregulator activity"/>
    <property type="evidence" value="ECO:0007669"/>
    <property type="project" value="TreeGrafter"/>
</dbReference>
<evidence type="ECO:0000313" key="2">
    <source>
        <dbReference type="EMBL" id="KUF81615.1"/>
    </source>
</evidence>
<dbReference type="CDD" id="cd23158">
    <property type="entry name" value="Prefoldin_UXT"/>
    <property type="match status" value="1"/>
</dbReference>
<dbReference type="InterPro" id="IPR004127">
    <property type="entry name" value="Prefoldin_subunit_alpha"/>
</dbReference>
<accession>A0A0W8CC19</accession>
<name>A0A0W8CC19_PHYNI</name>
<organism evidence="2 3">
    <name type="scientific">Phytophthora nicotianae</name>
    <name type="common">Potato buckeye rot agent</name>
    <name type="synonym">Phytophthora parasitica</name>
    <dbReference type="NCBI Taxonomy" id="4792"/>
    <lineage>
        <taxon>Eukaryota</taxon>
        <taxon>Sar</taxon>
        <taxon>Stramenopiles</taxon>
        <taxon>Oomycota</taxon>
        <taxon>Peronosporomycetes</taxon>
        <taxon>Peronosporales</taxon>
        <taxon>Peronosporaceae</taxon>
        <taxon>Phytophthora</taxon>
    </lineage>
</organism>
<evidence type="ECO:0000313" key="3">
    <source>
        <dbReference type="Proteomes" id="UP000052943"/>
    </source>
</evidence>
<gene>
    <name evidence="2" type="ORF">AM587_10011136</name>
</gene>
<proteinExistence type="predicted"/>
<dbReference type="STRING" id="4790.A0A0W8CC19"/>
<dbReference type="SUPFAM" id="SSF46579">
    <property type="entry name" value="Prefoldin"/>
    <property type="match status" value="1"/>
</dbReference>
<dbReference type="PANTHER" id="PTHR13345">
    <property type="entry name" value="MEDIATOR OF RNA POLYMERASE II TRANSCRIPTION SUBUNIT 10"/>
    <property type="match status" value="1"/>
</dbReference>
<evidence type="ECO:0000256" key="1">
    <source>
        <dbReference type="SAM" id="Coils"/>
    </source>
</evidence>
<dbReference type="PANTHER" id="PTHR13345:SF9">
    <property type="entry name" value="PROTEIN UXT"/>
    <property type="match status" value="1"/>
</dbReference>
<sequence length="155" mass="17649">MSSTSDSAAALQRYTAFVEEVLRPQLKQTLAHRDALAQEVQEYQELRELLQELAQNANNPDKSTVHTLLDVGERFHVRTKVPDTSLITVDIGLNFHVEMTVPEAQKFVQNHLIHLTEYDKTALPLEASFNVNIYVMTIAGRETSGRRRLGRYQIT</sequence>
<keyword evidence="1" id="KW-0175">Coiled coil</keyword>